<reference evidence="3 4" key="1">
    <citation type="submission" date="2020-07" db="EMBL/GenBank/DDBJ databases">
        <title>Sequencing the genomes of 1000 actinobacteria strains.</title>
        <authorList>
            <person name="Klenk H.-P."/>
        </authorList>
    </citation>
    <scope>NUCLEOTIDE SEQUENCE [LARGE SCALE GENOMIC DNA]</scope>
    <source>
        <strain evidence="3 4">DSM 23819</strain>
    </source>
</reference>
<keyword evidence="1" id="KW-0472">Membrane</keyword>
<feature type="domain" description="Acyltransferase 3" evidence="2">
    <location>
        <begin position="3"/>
        <end position="340"/>
    </location>
</feature>
<keyword evidence="1" id="KW-1133">Transmembrane helix</keyword>
<organism evidence="3 4">
    <name type="scientific">Nocardioides daedukensis</name>
    <dbReference type="NCBI Taxonomy" id="634462"/>
    <lineage>
        <taxon>Bacteria</taxon>
        <taxon>Bacillati</taxon>
        <taxon>Actinomycetota</taxon>
        <taxon>Actinomycetes</taxon>
        <taxon>Propionibacteriales</taxon>
        <taxon>Nocardioidaceae</taxon>
        <taxon>Nocardioides</taxon>
    </lineage>
</organism>
<dbReference type="Proteomes" id="UP000540656">
    <property type="component" value="Unassembled WGS sequence"/>
</dbReference>
<feature type="transmembrane region" description="Helical" evidence="1">
    <location>
        <begin position="72"/>
        <end position="91"/>
    </location>
</feature>
<dbReference type="InterPro" id="IPR050879">
    <property type="entry name" value="Acyltransferase_3"/>
</dbReference>
<dbReference type="InterPro" id="IPR002656">
    <property type="entry name" value="Acyl_transf_3_dom"/>
</dbReference>
<evidence type="ECO:0000313" key="4">
    <source>
        <dbReference type="Proteomes" id="UP000540656"/>
    </source>
</evidence>
<feature type="transmembrane region" description="Helical" evidence="1">
    <location>
        <begin position="262"/>
        <end position="279"/>
    </location>
</feature>
<dbReference type="GO" id="GO:0016747">
    <property type="term" value="F:acyltransferase activity, transferring groups other than amino-acyl groups"/>
    <property type="evidence" value="ECO:0007669"/>
    <property type="project" value="InterPro"/>
</dbReference>
<feature type="transmembrane region" description="Helical" evidence="1">
    <location>
        <begin position="33"/>
        <end position="51"/>
    </location>
</feature>
<feature type="transmembrane region" description="Helical" evidence="1">
    <location>
        <begin position="189"/>
        <end position="207"/>
    </location>
</feature>
<dbReference type="AlphaFoldDB" id="A0A7Y9UTD4"/>
<feature type="transmembrane region" description="Helical" evidence="1">
    <location>
        <begin position="153"/>
        <end position="169"/>
    </location>
</feature>
<feature type="transmembrane region" description="Helical" evidence="1">
    <location>
        <begin position="300"/>
        <end position="324"/>
    </location>
</feature>
<gene>
    <name evidence="3" type="ORF">BJ980_000837</name>
</gene>
<evidence type="ECO:0000313" key="3">
    <source>
        <dbReference type="EMBL" id="NYG57914.1"/>
    </source>
</evidence>
<dbReference type="EMBL" id="JACCAA010000001">
    <property type="protein sequence ID" value="NYG57914.1"/>
    <property type="molecule type" value="Genomic_DNA"/>
</dbReference>
<keyword evidence="1" id="KW-0812">Transmembrane</keyword>
<evidence type="ECO:0000259" key="2">
    <source>
        <dbReference type="Pfam" id="PF01757"/>
    </source>
</evidence>
<dbReference type="Pfam" id="PF01757">
    <property type="entry name" value="Acyl_transf_3"/>
    <property type="match status" value="1"/>
</dbReference>
<dbReference type="GO" id="GO:0016020">
    <property type="term" value="C:membrane"/>
    <property type="evidence" value="ECO:0007669"/>
    <property type="project" value="TreeGrafter"/>
</dbReference>
<sequence>MGALMVLTTHTAFQAGDYLRHGYLGTLLARLDVGVAIFFVLSGFLLSRPWIARAAIGAPRPQASRYYERRLLRIYPVYMMSVAAALLLIPGNDHSGFRQWLSSMFMADSYLNNHLPHGLTQMWSLAVELAFYLILPIIMRLVVKNDWLKPRRLAALLVAMSLISVAWHLKLSDLIAPHTAGLTGIWFPAYLTWFAVGISLAWAHVHLQQGSPRRGTELLRQIGQLPGVCLSTALGLMLIVSTPIGGPALFQVGTAGESLSKHLLYALVGALVVITGVWADPQSRYARIMSSRPARHLGHISYSLFCIHVGVITFVMWITGYGLFEGRGLQIWGLTLLISLILAEISYRCVELPFLRLKTRVSSTPVNANAATTTITADKAN</sequence>
<dbReference type="PANTHER" id="PTHR23028">
    <property type="entry name" value="ACETYLTRANSFERASE"/>
    <property type="match status" value="1"/>
</dbReference>
<evidence type="ECO:0000256" key="1">
    <source>
        <dbReference type="SAM" id="Phobius"/>
    </source>
</evidence>
<protein>
    <submittedName>
        <fullName evidence="3">Peptidoglycan/LPS O-acetylase OafA/YrhL</fullName>
    </submittedName>
</protein>
<comment type="caution">
    <text evidence="3">The sequence shown here is derived from an EMBL/GenBank/DDBJ whole genome shotgun (WGS) entry which is preliminary data.</text>
</comment>
<accession>A0A7Y9UTD4</accession>
<keyword evidence="4" id="KW-1185">Reference proteome</keyword>
<feature type="transmembrane region" description="Helical" evidence="1">
    <location>
        <begin position="228"/>
        <end position="250"/>
    </location>
</feature>
<feature type="transmembrane region" description="Helical" evidence="1">
    <location>
        <begin position="122"/>
        <end position="141"/>
    </location>
</feature>
<name>A0A7Y9UTD4_9ACTN</name>
<dbReference type="GO" id="GO:0009103">
    <property type="term" value="P:lipopolysaccharide biosynthetic process"/>
    <property type="evidence" value="ECO:0007669"/>
    <property type="project" value="TreeGrafter"/>
</dbReference>
<dbReference type="PANTHER" id="PTHR23028:SF53">
    <property type="entry name" value="ACYL_TRANSF_3 DOMAIN-CONTAINING PROTEIN"/>
    <property type="match status" value="1"/>
</dbReference>
<proteinExistence type="predicted"/>
<feature type="transmembrane region" description="Helical" evidence="1">
    <location>
        <begin position="330"/>
        <end position="350"/>
    </location>
</feature>